<dbReference type="Gene3D" id="3.40.50.1820">
    <property type="entry name" value="alpha/beta hydrolase"/>
    <property type="match status" value="1"/>
</dbReference>
<name>A0ABS5EYY9_9PROT</name>
<dbReference type="Proteomes" id="UP001196870">
    <property type="component" value="Unassembled WGS sequence"/>
</dbReference>
<dbReference type="InterPro" id="IPR002925">
    <property type="entry name" value="Dienelactn_hydro"/>
</dbReference>
<feature type="chain" id="PRO_5045049406" evidence="2">
    <location>
        <begin position="21"/>
        <end position="340"/>
    </location>
</feature>
<comment type="caution">
    <text evidence="4">The sequence shown here is derived from an EMBL/GenBank/DDBJ whole genome shotgun (WGS) entry which is preliminary data.</text>
</comment>
<dbReference type="PANTHER" id="PTHR22946">
    <property type="entry name" value="DIENELACTONE HYDROLASE DOMAIN-CONTAINING PROTEIN-RELATED"/>
    <property type="match status" value="1"/>
</dbReference>
<evidence type="ECO:0000256" key="1">
    <source>
        <dbReference type="ARBA" id="ARBA00022801"/>
    </source>
</evidence>
<feature type="domain" description="Dienelactone hydrolase" evidence="3">
    <location>
        <begin position="79"/>
        <end position="258"/>
    </location>
</feature>
<protein>
    <submittedName>
        <fullName evidence="4">Dienelactone hydrolase</fullName>
    </submittedName>
</protein>
<dbReference type="EMBL" id="JAAGBB010000015">
    <property type="protein sequence ID" value="MBR0665499.1"/>
    <property type="molecule type" value="Genomic_DNA"/>
</dbReference>
<dbReference type="PANTHER" id="PTHR22946:SF9">
    <property type="entry name" value="POLYKETIDE TRANSFERASE AF380"/>
    <property type="match status" value="1"/>
</dbReference>
<dbReference type="InterPro" id="IPR029058">
    <property type="entry name" value="AB_hydrolase_fold"/>
</dbReference>
<keyword evidence="5" id="KW-1185">Reference proteome</keyword>
<evidence type="ECO:0000256" key="2">
    <source>
        <dbReference type="SAM" id="SignalP"/>
    </source>
</evidence>
<evidence type="ECO:0000313" key="5">
    <source>
        <dbReference type="Proteomes" id="UP001196870"/>
    </source>
</evidence>
<dbReference type="SUPFAM" id="SSF53474">
    <property type="entry name" value="alpha/beta-Hydrolases"/>
    <property type="match status" value="1"/>
</dbReference>
<sequence>MMLASLVLLGLLCGGPRADAWQLADPWPADAATTTIRGTPVTFPSSSPFTPRDASAAAPATAIGTLYLPSGIGRDAPPHSVPAVIMLHGAGGVLTAREHSYGRQFAAMGAAALVVDVFAARRERGIGFTERLLEITESMAMADAYAGLRFLLLRPEIDPDRIALIGFSYGAMATMYALSARVAALMAPGGERFAAHAAFYGPCIADFADPRTTGAPLLMLYGTGDALIDPGRCEAFAAEARRGGSAVEVIAYADALHQWDGGQPRRLIGRLLNGCRLRVEEDGGVQDLRSGLPMSGPLLRRAILALCVTDEPYMIGADAVVRARSNRDLGRFLDRVFAPR</sequence>
<dbReference type="Pfam" id="PF01738">
    <property type="entry name" value="DLH"/>
    <property type="match status" value="1"/>
</dbReference>
<evidence type="ECO:0000313" key="4">
    <source>
        <dbReference type="EMBL" id="MBR0665499.1"/>
    </source>
</evidence>
<proteinExistence type="predicted"/>
<reference evidence="5" key="1">
    <citation type="journal article" date="2021" name="Syst. Appl. Microbiol.">
        <title>Roseomonas hellenica sp. nov., isolated from roots of wild-growing Alkanna tinctoria.</title>
        <authorList>
            <person name="Rat A."/>
            <person name="Naranjo H.D."/>
            <person name="Lebbe L."/>
            <person name="Cnockaert M."/>
            <person name="Krigas N."/>
            <person name="Grigoriadou K."/>
            <person name="Maloupa E."/>
            <person name="Willems A."/>
        </authorList>
    </citation>
    <scope>NUCLEOTIDE SEQUENCE [LARGE SCALE GENOMIC DNA]</scope>
    <source>
        <strain evidence="5">LMG 31523</strain>
    </source>
</reference>
<dbReference type="InterPro" id="IPR050261">
    <property type="entry name" value="FrsA_esterase"/>
</dbReference>
<keyword evidence="1 4" id="KW-0378">Hydrolase</keyword>
<dbReference type="GO" id="GO:0016787">
    <property type="term" value="F:hydrolase activity"/>
    <property type="evidence" value="ECO:0007669"/>
    <property type="project" value="UniProtKB-KW"/>
</dbReference>
<accession>A0ABS5EYY9</accession>
<keyword evidence="2" id="KW-0732">Signal</keyword>
<evidence type="ECO:0000259" key="3">
    <source>
        <dbReference type="Pfam" id="PF01738"/>
    </source>
</evidence>
<organism evidence="4 5">
    <name type="scientific">Plastoroseomonas hellenica</name>
    <dbReference type="NCBI Taxonomy" id="2687306"/>
    <lineage>
        <taxon>Bacteria</taxon>
        <taxon>Pseudomonadati</taxon>
        <taxon>Pseudomonadota</taxon>
        <taxon>Alphaproteobacteria</taxon>
        <taxon>Acetobacterales</taxon>
        <taxon>Acetobacteraceae</taxon>
        <taxon>Plastoroseomonas</taxon>
    </lineage>
</organism>
<feature type="signal peptide" evidence="2">
    <location>
        <begin position="1"/>
        <end position="20"/>
    </location>
</feature>
<gene>
    <name evidence="4" type="ORF">GXW71_14145</name>
</gene>